<comment type="caution">
    <text evidence="1">The sequence shown here is derived from an EMBL/GenBank/DDBJ whole genome shotgun (WGS) entry which is preliminary data.</text>
</comment>
<dbReference type="Proteomes" id="UP001165960">
    <property type="component" value="Unassembled WGS sequence"/>
</dbReference>
<accession>A0ACC2SZC1</accession>
<reference evidence="1" key="1">
    <citation type="submission" date="2022-04" db="EMBL/GenBank/DDBJ databases">
        <title>Genome of the entomopathogenic fungus Entomophthora muscae.</title>
        <authorList>
            <person name="Elya C."/>
            <person name="Lovett B.R."/>
            <person name="Lee E."/>
            <person name="Macias A.M."/>
            <person name="Hajek A.E."/>
            <person name="De Bivort B.L."/>
            <person name="Kasson M.T."/>
            <person name="De Fine Licht H.H."/>
            <person name="Stajich J.E."/>
        </authorList>
    </citation>
    <scope>NUCLEOTIDE SEQUENCE</scope>
    <source>
        <strain evidence="1">Berkeley</strain>
    </source>
</reference>
<sequence length="241" mass="27032">MRVCRLVVKLSLLVSCAVSEECRGGSGLLIKRLRKSCEKLKGNLIMQHSHDVDYLKGYKLKEITGELSLCSGISSPLKTNKLVVHVCSEFLSNDFSQIAAEEVNIRWHEGKDAIFNLEPSVFILRAPSPKNVSGIKGTRLKHAELHSVAETEIRFYNVASLDYLLCVEYCPLSIFPDLKYVKHMKVLNLKDDFNMSLSQVGKIEIQATSASQSVHFTNLETVEEYIQVDSELVLFSAPRLA</sequence>
<evidence type="ECO:0000313" key="2">
    <source>
        <dbReference type="Proteomes" id="UP001165960"/>
    </source>
</evidence>
<evidence type="ECO:0000313" key="1">
    <source>
        <dbReference type="EMBL" id="KAJ9067601.1"/>
    </source>
</evidence>
<organism evidence="1 2">
    <name type="scientific">Entomophthora muscae</name>
    <dbReference type="NCBI Taxonomy" id="34485"/>
    <lineage>
        <taxon>Eukaryota</taxon>
        <taxon>Fungi</taxon>
        <taxon>Fungi incertae sedis</taxon>
        <taxon>Zoopagomycota</taxon>
        <taxon>Entomophthoromycotina</taxon>
        <taxon>Entomophthoromycetes</taxon>
        <taxon>Entomophthorales</taxon>
        <taxon>Entomophthoraceae</taxon>
        <taxon>Entomophthora</taxon>
    </lineage>
</organism>
<protein>
    <submittedName>
        <fullName evidence="1">Uncharacterized protein</fullName>
    </submittedName>
</protein>
<keyword evidence="2" id="KW-1185">Reference proteome</keyword>
<dbReference type="EMBL" id="QTSX02003952">
    <property type="protein sequence ID" value="KAJ9067601.1"/>
    <property type="molecule type" value="Genomic_DNA"/>
</dbReference>
<name>A0ACC2SZC1_9FUNG</name>
<proteinExistence type="predicted"/>
<gene>
    <name evidence="1" type="ORF">DSO57_1037447</name>
</gene>